<dbReference type="AlphaFoldDB" id="A0AAE0FHH7"/>
<gene>
    <name evidence="2" type="ORF">CYMTET_31431</name>
</gene>
<dbReference type="PANTHER" id="PTHR12658">
    <property type="entry name" value="BETA-TUBULIN COFACTOR D"/>
    <property type="match status" value="1"/>
</dbReference>
<comment type="caution">
    <text evidence="2">The sequence shown here is derived from an EMBL/GenBank/DDBJ whole genome shotgun (WGS) entry which is preliminary data.</text>
</comment>
<dbReference type="EMBL" id="LGRX02018637">
    <property type="protein sequence ID" value="KAK3259575.1"/>
    <property type="molecule type" value="Genomic_DNA"/>
</dbReference>
<sequence length="559" mass="59614">VIPVVVQALAYDVRRGAHSVGAHVRDAASYVCWAFARAYAADVMEKWMVTLAPALLTVAVFDREVNCRRACSAAFQEAVGRLGNFPHGIDLVTICDYFTVGNRTSAYCCVAKSVAEFSIYRRALVDHLLETKLMHWERATRELAADALAALTPIEPGLIAAPACIQPLVARTLSTDLPTRHGAVVALARVLPALSEAATSLGAAEEELVIGAVPAIEKARLYRGKGGEVMRSAVCRLIAAISRSQFTLPLPIKRALHTSIDENLRHPTEEIQVEAAAALEAFSGTYMKRVSPEALARTVTKYVDVLRTEENPAARRGAARALGALPHHLLVAAHAQVVAVLGEATVLDTSDPDRCDAETRVNAVNSLVRLCQVATCRRPMPPTSDAASAEPEGTSAQVEAMPMSVVREVVMQRLLTAAADYATDNRGVDWTSPIVAGREGPCERLENGEAASLAHGSSHPSASEQQRIAARSSSSFWGGAFAPAFGAVPLLQLQLLGRCLCSSSSDPFSGWCPQFVSCTSVDCSALLKSAPPRRLLWNVKRGEGSGFVKMAAAFSLGLT</sequence>
<dbReference type="Pfam" id="PF25767">
    <property type="entry name" value="ARM_TBCD_2nd"/>
    <property type="match status" value="1"/>
</dbReference>
<dbReference type="InterPro" id="IPR033162">
    <property type="entry name" value="TBCD"/>
</dbReference>
<dbReference type="GO" id="GO:0007023">
    <property type="term" value="P:post-chaperonin tubulin folding pathway"/>
    <property type="evidence" value="ECO:0007669"/>
    <property type="project" value="InterPro"/>
</dbReference>
<dbReference type="InterPro" id="IPR011989">
    <property type="entry name" value="ARM-like"/>
</dbReference>
<evidence type="ECO:0000313" key="2">
    <source>
        <dbReference type="EMBL" id="KAK3259575.1"/>
    </source>
</evidence>
<dbReference type="InterPro" id="IPR058033">
    <property type="entry name" value="ARM_TBCD_2nd"/>
</dbReference>
<dbReference type="Proteomes" id="UP001190700">
    <property type="component" value="Unassembled WGS sequence"/>
</dbReference>
<dbReference type="InterPro" id="IPR016024">
    <property type="entry name" value="ARM-type_fold"/>
</dbReference>
<proteinExistence type="predicted"/>
<dbReference type="PANTHER" id="PTHR12658:SF0">
    <property type="entry name" value="TUBULIN-SPECIFIC CHAPERONE D"/>
    <property type="match status" value="1"/>
</dbReference>
<dbReference type="GO" id="GO:0048487">
    <property type="term" value="F:beta-tubulin binding"/>
    <property type="evidence" value="ECO:0007669"/>
    <property type="project" value="InterPro"/>
</dbReference>
<keyword evidence="3" id="KW-1185">Reference proteome</keyword>
<protein>
    <recommendedName>
        <fullName evidence="1">Tubulin-folding cofactor D ARM repeats domain-containing protein</fullName>
    </recommendedName>
</protein>
<name>A0AAE0FHH7_9CHLO</name>
<evidence type="ECO:0000313" key="3">
    <source>
        <dbReference type="Proteomes" id="UP001190700"/>
    </source>
</evidence>
<accession>A0AAE0FHH7</accession>
<feature type="non-terminal residue" evidence="2">
    <location>
        <position position="1"/>
    </location>
</feature>
<organism evidence="2 3">
    <name type="scientific">Cymbomonas tetramitiformis</name>
    <dbReference type="NCBI Taxonomy" id="36881"/>
    <lineage>
        <taxon>Eukaryota</taxon>
        <taxon>Viridiplantae</taxon>
        <taxon>Chlorophyta</taxon>
        <taxon>Pyramimonadophyceae</taxon>
        <taxon>Pyramimonadales</taxon>
        <taxon>Pyramimonadaceae</taxon>
        <taxon>Cymbomonas</taxon>
    </lineage>
</organism>
<dbReference type="GO" id="GO:0005096">
    <property type="term" value="F:GTPase activator activity"/>
    <property type="evidence" value="ECO:0007669"/>
    <property type="project" value="InterPro"/>
</dbReference>
<dbReference type="SUPFAM" id="SSF48371">
    <property type="entry name" value="ARM repeat"/>
    <property type="match status" value="1"/>
</dbReference>
<dbReference type="Gene3D" id="1.25.10.10">
    <property type="entry name" value="Leucine-rich Repeat Variant"/>
    <property type="match status" value="1"/>
</dbReference>
<evidence type="ECO:0000259" key="1">
    <source>
        <dbReference type="Pfam" id="PF25767"/>
    </source>
</evidence>
<feature type="domain" description="Tubulin-folding cofactor D ARM repeats" evidence="1">
    <location>
        <begin position="1"/>
        <end position="89"/>
    </location>
</feature>
<dbReference type="GO" id="GO:0007021">
    <property type="term" value="P:tubulin complex assembly"/>
    <property type="evidence" value="ECO:0007669"/>
    <property type="project" value="InterPro"/>
</dbReference>
<dbReference type="GO" id="GO:0000226">
    <property type="term" value="P:microtubule cytoskeleton organization"/>
    <property type="evidence" value="ECO:0007669"/>
    <property type="project" value="TreeGrafter"/>
</dbReference>
<reference evidence="2 3" key="1">
    <citation type="journal article" date="2015" name="Genome Biol. Evol.">
        <title>Comparative Genomics of a Bacterivorous Green Alga Reveals Evolutionary Causalities and Consequences of Phago-Mixotrophic Mode of Nutrition.</title>
        <authorList>
            <person name="Burns J.A."/>
            <person name="Paasch A."/>
            <person name="Narechania A."/>
            <person name="Kim E."/>
        </authorList>
    </citation>
    <scope>NUCLEOTIDE SEQUENCE [LARGE SCALE GENOMIC DNA]</scope>
    <source>
        <strain evidence="2 3">PLY_AMNH</strain>
    </source>
</reference>